<reference evidence="2" key="1">
    <citation type="submission" date="2010-08" db="EMBL/GenBank/DDBJ databases">
        <authorList>
            <consortium name="Caenorhabditis japonica Sequencing Consortium"/>
            <person name="Wilson R.K."/>
        </authorList>
    </citation>
    <scope>NUCLEOTIDE SEQUENCE [LARGE SCALE GENOMIC DNA]</scope>
    <source>
        <strain evidence="2">DF5081</strain>
    </source>
</reference>
<protein>
    <submittedName>
        <fullName evidence="1">Uncharacterized protein</fullName>
    </submittedName>
</protein>
<evidence type="ECO:0000313" key="1">
    <source>
        <dbReference type="EnsemblMetazoa" id="CJA31551.1"/>
    </source>
</evidence>
<dbReference type="EnsemblMetazoa" id="CJA31551.1">
    <property type="protein sequence ID" value="CJA31551.1"/>
    <property type="gene ID" value="WBGene00207398"/>
</dbReference>
<proteinExistence type="predicted"/>
<organism evidence="1 2">
    <name type="scientific">Caenorhabditis japonica</name>
    <dbReference type="NCBI Taxonomy" id="281687"/>
    <lineage>
        <taxon>Eukaryota</taxon>
        <taxon>Metazoa</taxon>
        <taxon>Ecdysozoa</taxon>
        <taxon>Nematoda</taxon>
        <taxon>Chromadorea</taxon>
        <taxon>Rhabditida</taxon>
        <taxon>Rhabditina</taxon>
        <taxon>Rhabditomorpha</taxon>
        <taxon>Rhabditoidea</taxon>
        <taxon>Rhabditidae</taxon>
        <taxon>Peloderinae</taxon>
        <taxon>Caenorhabditis</taxon>
    </lineage>
</organism>
<sequence>MPFSAKGHKQKTNGKKSCVTSVYASNYRVVLSEKAGQREPTRACFQVHFIKLFALLDKEFKIMLYIIKVPCLWFDHYKKQSYQFWNK</sequence>
<name>A0A8R1EBR8_CAEJA</name>
<dbReference type="AlphaFoldDB" id="A0A8R1EBR8"/>
<accession>A0A8R1EBR8</accession>
<evidence type="ECO:0000313" key="2">
    <source>
        <dbReference type="Proteomes" id="UP000005237"/>
    </source>
</evidence>
<dbReference type="Proteomes" id="UP000005237">
    <property type="component" value="Unassembled WGS sequence"/>
</dbReference>
<keyword evidence="2" id="KW-1185">Reference proteome</keyword>
<reference evidence="1" key="2">
    <citation type="submission" date="2022-06" db="UniProtKB">
        <authorList>
            <consortium name="EnsemblMetazoa"/>
        </authorList>
    </citation>
    <scope>IDENTIFICATION</scope>
    <source>
        <strain evidence="1">DF5081</strain>
    </source>
</reference>